<name>A0AAE1B640_9GAST</name>
<feature type="region of interest" description="Disordered" evidence="1">
    <location>
        <begin position="1"/>
        <end position="20"/>
    </location>
</feature>
<dbReference type="EMBL" id="JAWDGP010000502">
    <property type="protein sequence ID" value="KAK3800089.1"/>
    <property type="molecule type" value="Genomic_DNA"/>
</dbReference>
<evidence type="ECO:0000313" key="2">
    <source>
        <dbReference type="EMBL" id="KAK3800089.1"/>
    </source>
</evidence>
<accession>A0AAE1B640</accession>
<reference evidence="2" key="1">
    <citation type="journal article" date="2023" name="G3 (Bethesda)">
        <title>A reference genome for the long-term kleptoplast-retaining sea slug Elysia crispata morphotype clarki.</title>
        <authorList>
            <person name="Eastman K.E."/>
            <person name="Pendleton A.L."/>
            <person name="Shaikh M.A."/>
            <person name="Suttiyut T."/>
            <person name="Ogas R."/>
            <person name="Tomko P."/>
            <person name="Gavelis G."/>
            <person name="Widhalm J.R."/>
            <person name="Wisecaver J.H."/>
        </authorList>
    </citation>
    <scope>NUCLEOTIDE SEQUENCE</scope>
    <source>
        <strain evidence="2">ECLA1</strain>
    </source>
</reference>
<keyword evidence="3" id="KW-1185">Reference proteome</keyword>
<organism evidence="2 3">
    <name type="scientific">Elysia crispata</name>
    <name type="common">lettuce slug</name>
    <dbReference type="NCBI Taxonomy" id="231223"/>
    <lineage>
        <taxon>Eukaryota</taxon>
        <taxon>Metazoa</taxon>
        <taxon>Spiralia</taxon>
        <taxon>Lophotrochozoa</taxon>
        <taxon>Mollusca</taxon>
        <taxon>Gastropoda</taxon>
        <taxon>Heterobranchia</taxon>
        <taxon>Euthyneura</taxon>
        <taxon>Panpulmonata</taxon>
        <taxon>Sacoglossa</taxon>
        <taxon>Placobranchoidea</taxon>
        <taxon>Plakobranchidae</taxon>
        <taxon>Elysia</taxon>
    </lineage>
</organism>
<gene>
    <name evidence="2" type="ORF">RRG08_015056</name>
</gene>
<comment type="caution">
    <text evidence="2">The sequence shown here is derived from an EMBL/GenBank/DDBJ whole genome shotgun (WGS) entry which is preliminary data.</text>
</comment>
<evidence type="ECO:0000256" key="1">
    <source>
        <dbReference type="SAM" id="MobiDB-lite"/>
    </source>
</evidence>
<proteinExistence type="predicted"/>
<dbReference type="AlphaFoldDB" id="A0AAE1B640"/>
<evidence type="ECO:0000313" key="3">
    <source>
        <dbReference type="Proteomes" id="UP001283361"/>
    </source>
</evidence>
<protein>
    <submittedName>
        <fullName evidence="2">Uncharacterized protein</fullName>
    </submittedName>
</protein>
<sequence length="132" mass="15186">MKSDQLAVGMYSPSKPTQRDTLYRSRNTHARVTPATAQHIQDEAFFRLTFAPVYDPCLCYYRCLPKHNLASEASNGGICIKTVRQSISSIPCTLRINAVMYRIRRRQCLQAMRNCHTLMLELILQLDMQKTC</sequence>
<dbReference type="Proteomes" id="UP001283361">
    <property type="component" value="Unassembled WGS sequence"/>
</dbReference>